<protein>
    <submittedName>
        <fullName evidence="2">Uncharacterized protein</fullName>
    </submittedName>
</protein>
<dbReference type="KEGG" id="sphv:F9278_25205"/>
<dbReference type="RefSeq" id="WP_193241620.1">
    <property type="nucleotide sequence ID" value="NZ_CP045096.1"/>
</dbReference>
<keyword evidence="3" id="KW-1185">Reference proteome</keyword>
<dbReference type="AlphaFoldDB" id="A0A5P8K7C8"/>
<evidence type="ECO:0000313" key="3">
    <source>
        <dbReference type="Proteomes" id="UP000327294"/>
    </source>
</evidence>
<gene>
    <name evidence="2" type="ORF">F9278_25205</name>
</gene>
<evidence type="ECO:0000313" key="2">
    <source>
        <dbReference type="EMBL" id="QFQ98906.1"/>
    </source>
</evidence>
<feature type="compositionally biased region" description="Basic and acidic residues" evidence="1">
    <location>
        <begin position="41"/>
        <end position="52"/>
    </location>
</feature>
<dbReference type="EMBL" id="CP045096">
    <property type="protein sequence ID" value="QFQ98906.1"/>
    <property type="molecule type" value="Genomic_DNA"/>
</dbReference>
<dbReference type="Proteomes" id="UP000327294">
    <property type="component" value="Chromosome"/>
</dbReference>
<name>A0A5P8K7C8_9ACTN</name>
<evidence type="ECO:0000256" key="1">
    <source>
        <dbReference type="SAM" id="MobiDB-lite"/>
    </source>
</evidence>
<reference evidence="2 3" key="1">
    <citation type="submission" date="2019-10" db="EMBL/GenBank/DDBJ databases">
        <title>Streptomyces sp. strain GY16 isolated from leaves of Broussonetia papyrifera.</title>
        <authorList>
            <person name="Mo P."/>
        </authorList>
    </citation>
    <scope>NUCLEOTIDE SEQUENCE [LARGE SCALE GENOMIC DNA]</scope>
    <source>
        <strain evidence="2 3">GY16</strain>
    </source>
</reference>
<sequence length="70" mass="7321">MGDDLREEAVLPDLVVEVGAEALRRLLVSAGSEGSPATGSPHEHLDKARQAHEHSLGIGFNVSATSVVPH</sequence>
<accession>A0A5P8K7C8</accession>
<feature type="region of interest" description="Disordered" evidence="1">
    <location>
        <begin position="30"/>
        <end position="52"/>
    </location>
</feature>
<organism evidence="2 3">
    <name type="scientific">Streptomyces phaeolivaceus</name>
    <dbReference type="NCBI Taxonomy" id="2653200"/>
    <lineage>
        <taxon>Bacteria</taxon>
        <taxon>Bacillati</taxon>
        <taxon>Actinomycetota</taxon>
        <taxon>Actinomycetes</taxon>
        <taxon>Kitasatosporales</taxon>
        <taxon>Streptomycetaceae</taxon>
        <taxon>Streptomyces</taxon>
    </lineage>
</organism>
<proteinExistence type="predicted"/>